<dbReference type="InterPro" id="IPR014984">
    <property type="entry name" value="HopJ"/>
</dbReference>
<dbReference type="EMBL" id="PTIZ01000004">
    <property type="protein sequence ID" value="PPK75939.1"/>
    <property type="molecule type" value="Genomic_DNA"/>
</dbReference>
<dbReference type="Pfam" id="PF08888">
    <property type="entry name" value="HopJ"/>
    <property type="match status" value="1"/>
</dbReference>
<dbReference type="AlphaFoldDB" id="A0A2S6HEL6"/>
<proteinExistence type="predicted"/>
<accession>A0A2S6HEL6</accession>
<evidence type="ECO:0000313" key="1">
    <source>
        <dbReference type="EMBL" id="PPK75939.1"/>
    </source>
</evidence>
<reference evidence="1 2" key="1">
    <citation type="submission" date="2018-02" db="EMBL/GenBank/DDBJ databases">
        <title>Subsurface microbial communities from deep shales in Ohio and West Virginia, USA.</title>
        <authorList>
            <person name="Wrighton K."/>
        </authorList>
    </citation>
    <scope>NUCLEOTIDE SEQUENCE [LARGE SCALE GENOMIC DNA]</scope>
    <source>
        <strain evidence="1 2">OWC-DMM</strain>
    </source>
</reference>
<dbReference type="InterPro" id="IPR038604">
    <property type="entry name" value="HopJ_sf"/>
</dbReference>
<comment type="caution">
    <text evidence="1">The sequence shown here is derived from an EMBL/GenBank/DDBJ whole genome shotgun (WGS) entry which is preliminary data.</text>
</comment>
<dbReference type="Proteomes" id="UP000240010">
    <property type="component" value="Unassembled WGS sequence"/>
</dbReference>
<dbReference type="Gene3D" id="3.20.160.10">
    <property type="entry name" value="vpa0580 domain like"/>
    <property type="match status" value="1"/>
</dbReference>
<gene>
    <name evidence="1" type="ORF">B0F87_10426</name>
</gene>
<evidence type="ECO:0000313" key="2">
    <source>
        <dbReference type="Proteomes" id="UP000240010"/>
    </source>
</evidence>
<organism evidence="1 2">
    <name type="scientific">Methylobacter tundripaludum</name>
    <dbReference type="NCBI Taxonomy" id="173365"/>
    <lineage>
        <taxon>Bacteria</taxon>
        <taxon>Pseudomonadati</taxon>
        <taxon>Pseudomonadota</taxon>
        <taxon>Gammaproteobacteria</taxon>
        <taxon>Methylococcales</taxon>
        <taxon>Methylococcaceae</taxon>
        <taxon>Methylobacter</taxon>
    </lineage>
</organism>
<sequence length="117" mass="13177">MSLASFIEKVTNNSPVSFDETIAVITENYHYQATEFSNGLNEQMLVNQAGTNEGSCKIFAFAQLNRLDQQQTLNLFGDYYRLDVLNDPHGTGHQNIRNFMQYGWDGICFNGVALTAK</sequence>
<dbReference type="RefSeq" id="WP_104428463.1">
    <property type="nucleotide sequence ID" value="NZ_PTIZ01000004.1"/>
</dbReference>
<name>A0A2S6HEL6_9GAMM</name>
<protein>
    <submittedName>
        <fullName evidence="1">HopJ type III effector protein</fullName>
    </submittedName>
</protein>